<dbReference type="InterPro" id="IPR029063">
    <property type="entry name" value="SAM-dependent_MTases_sf"/>
</dbReference>
<sequence>MIAVNDAGLHKAPWADVLFWADQRWLEWNRGKLGLHTGQWKITRKRPHVDTGHDIKVMRFLPRGLSHHADAVGGWCGGSSAINLAYLLGSRVVVLLGFDMRPGNWHENHKLPPLPDQHRGKFVPTLEAMAPQLLRAGVTVVNTNPRSALRCFPFADIEELLAMDDLATLEREKYLAIWERDEYRRISPGMLERERAFKVCEMRAGQSLIDFGSGPARATKWFEEQGLNVIGVDIAPNAKETDVSVIEACLWDLPECIPPADYGYSCDVLEHIPTEKVDDVLGGISGRVKRSAYFRIATRPDRMGPKLLNKPLHLTVKSGEWWRRKVEEHFPLVDVIENTGRDVVLLARP</sequence>
<dbReference type="Proteomes" id="UP000295351">
    <property type="component" value="Unassembled WGS sequence"/>
</dbReference>
<keyword evidence="2" id="KW-1185">Reference proteome</keyword>
<reference evidence="1 2" key="1">
    <citation type="submission" date="2019-03" db="EMBL/GenBank/DDBJ databases">
        <title>Genomic Encyclopedia of Type Strains, Phase IV (KMG-IV): sequencing the most valuable type-strain genomes for metagenomic binning, comparative biology and taxonomic classification.</title>
        <authorList>
            <person name="Goeker M."/>
        </authorList>
    </citation>
    <scope>NUCLEOTIDE SEQUENCE [LARGE SCALE GENOMIC DNA]</scope>
    <source>
        <strain evidence="1 2">DSM 18401</strain>
    </source>
</reference>
<evidence type="ECO:0000313" key="2">
    <source>
        <dbReference type="Proteomes" id="UP000295351"/>
    </source>
</evidence>
<dbReference type="SUPFAM" id="SSF53335">
    <property type="entry name" value="S-adenosyl-L-methionine-dependent methyltransferases"/>
    <property type="match status" value="1"/>
</dbReference>
<dbReference type="AlphaFoldDB" id="A0A4R2BUT5"/>
<dbReference type="Gene3D" id="3.40.50.150">
    <property type="entry name" value="Vaccinia Virus protein VP39"/>
    <property type="match status" value="1"/>
</dbReference>
<name>A0A4R2BUT5_SHIGR</name>
<organism evidence="1 2">
    <name type="scientific">Shinella granuli</name>
    <dbReference type="NCBI Taxonomy" id="323621"/>
    <lineage>
        <taxon>Bacteria</taxon>
        <taxon>Pseudomonadati</taxon>
        <taxon>Pseudomonadota</taxon>
        <taxon>Alphaproteobacteria</taxon>
        <taxon>Hyphomicrobiales</taxon>
        <taxon>Rhizobiaceae</taxon>
        <taxon>Shinella</taxon>
    </lineage>
</organism>
<protein>
    <recommendedName>
        <fullName evidence="3">Methyltransferase family protein</fullName>
    </recommendedName>
</protein>
<evidence type="ECO:0008006" key="3">
    <source>
        <dbReference type="Google" id="ProtNLM"/>
    </source>
</evidence>
<gene>
    <name evidence="1" type="ORF">EV665_1622</name>
</gene>
<accession>A0A4R2BUT5</accession>
<evidence type="ECO:0000313" key="1">
    <source>
        <dbReference type="EMBL" id="TCN30613.1"/>
    </source>
</evidence>
<dbReference type="EMBL" id="SLVX01000062">
    <property type="protein sequence ID" value="TCN30613.1"/>
    <property type="molecule type" value="Genomic_DNA"/>
</dbReference>
<proteinExistence type="predicted"/>
<comment type="caution">
    <text evidence="1">The sequence shown here is derived from an EMBL/GenBank/DDBJ whole genome shotgun (WGS) entry which is preliminary data.</text>
</comment>